<dbReference type="EMBL" id="JATAAI010000049">
    <property type="protein sequence ID" value="KAK1733441.1"/>
    <property type="molecule type" value="Genomic_DNA"/>
</dbReference>
<reference evidence="2" key="1">
    <citation type="submission" date="2023-06" db="EMBL/GenBank/DDBJ databases">
        <title>Survivors Of The Sea: Transcriptome response of Skeletonema marinoi to long-term dormancy.</title>
        <authorList>
            <person name="Pinder M.I.M."/>
            <person name="Kourtchenko O."/>
            <person name="Robertson E.K."/>
            <person name="Larsson T."/>
            <person name="Maumus F."/>
            <person name="Osuna-Cruz C.M."/>
            <person name="Vancaester E."/>
            <person name="Stenow R."/>
            <person name="Vandepoele K."/>
            <person name="Ploug H."/>
            <person name="Bruchert V."/>
            <person name="Godhe A."/>
            <person name="Topel M."/>
        </authorList>
    </citation>
    <scope>NUCLEOTIDE SEQUENCE</scope>
    <source>
        <strain evidence="2">R05AC</strain>
    </source>
</reference>
<dbReference type="Proteomes" id="UP001224775">
    <property type="component" value="Unassembled WGS sequence"/>
</dbReference>
<gene>
    <name evidence="2" type="ORF">QTG54_015856</name>
</gene>
<evidence type="ECO:0000313" key="2">
    <source>
        <dbReference type="EMBL" id="KAK1733441.1"/>
    </source>
</evidence>
<accession>A0AAD8XU80</accession>
<feature type="signal peptide" evidence="1">
    <location>
        <begin position="1"/>
        <end position="25"/>
    </location>
</feature>
<protein>
    <recommendedName>
        <fullName evidence="4">Calcineurin-like phosphoesterase domain-containing protein</fullName>
    </recommendedName>
</protein>
<dbReference type="InterPro" id="IPR029052">
    <property type="entry name" value="Metallo-depent_PP-like"/>
</dbReference>
<dbReference type="SUPFAM" id="SSF56300">
    <property type="entry name" value="Metallo-dependent phosphatases"/>
    <property type="match status" value="1"/>
</dbReference>
<organism evidence="2 3">
    <name type="scientific">Skeletonema marinoi</name>
    <dbReference type="NCBI Taxonomy" id="267567"/>
    <lineage>
        <taxon>Eukaryota</taxon>
        <taxon>Sar</taxon>
        <taxon>Stramenopiles</taxon>
        <taxon>Ochrophyta</taxon>
        <taxon>Bacillariophyta</taxon>
        <taxon>Coscinodiscophyceae</taxon>
        <taxon>Thalassiosirophycidae</taxon>
        <taxon>Thalassiosirales</taxon>
        <taxon>Skeletonemataceae</taxon>
        <taxon>Skeletonema</taxon>
        <taxon>Skeletonema marinoi-dohrnii complex</taxon>
    </lineage>
</organism>
<evidence type="ECO:0008006" key="4">
    <source>
        <dbReference type="Google" id="ProtNLM"/>
    </source>
</evidence>
<name>A0AAD8XU80_9STRA</name>
<evidence type="ECO:0000313" key="3">
    <source>
        <dbReference type="Proteomes" id="UP001224775"/>
    </source>
</evidence>
<keyword evidence="3" id="KW-1185">Reference proteome</keyword>
<proteinExistence type="predicted"/>
<keyword evidence="1" id="KW-0732">Signal</keyword>
<comment type="caution">
    <text evidence="2">The sequence shown here is derived from an EMBL/GenBank/DDBJ whole genome shotgun (WGS) entry which is preliminary data.</text>
</comment>
<sequence>MIMNVCCNHLVILLLLSKMMRSSIASASIEKNDLSFLVIADLHVMSNFAFQSQNDSPSKIQLWKNLTTTLTHIRDNYMEETDLVIAPGDVAAFGNISNGEFMSQTGLSDENEAVYDASTTSYTKTNELYQGAGFGTYIPCVGDHEIGGNRGFVVSGQKSKFSSISSYRHGWIDSFMKDEDGSFKFNEGVSNISSRPPENSGFQGTSYAYRRKNSLFISLDIFKVMNDGISDYYDRSNGYGGEGAITSTLEGLHSTWFESILKAARQVSSIKHIFVEAQSLLCILFAKPVVVDVHFGDSWRNTV</sequence>
<evidence type="ECO:0000256" key="1">
    <source>
        <dbReference type="SAM" id="SignalP"/>
    </source>
</evidence>
<feature type="chain" id="PRO_5042073200" description="Calcineurin-like phosphoesterase domain-containing protein" evidence="1">
    <location>
        <begin position="26"/>
        <end position="303"/>
    </location>
</feature>
<dbReference type="AlphaFoldDB" id="A0AAD8XU80"/>